<evidence type="ECO:0000259" key="2">
    <source>
        <dbReference type="Pfam" id="PF13175"/>
    </source>
</evidence>
<dbReference type="Pfam" id="PF03235">
    <property type="entry name" value="GmrSD_N"/>
    <property type="match status" value="1"/>
</dbReference>
<organism evidence="3">
    <name type="scientific">Knufia peltigerae</name>
    <dbReference type="NCBI Taxonomy" id="1002370"/>
    <lineage>
        <taxon>Eukaryota</taxon>
        <taxon>Fungi</taxon>
        <taxon>Dikarya</taxon>
        <taxon>Ascomycota</taxon>
        <taxon>Pezizomycotina</taxon>
        <taxon>Eurotiomycetes</taxon>
        <taxon>Chaetothyriomycetidae</taxon>
        <taxon>Chaetothyriales</taxon>
        <taxon>Trichomeriaceae</taxon>
        <taxon>Knufia</taxon>
    </lineage>
</organism>
<feature type="domain" description="GmrSD restriction endonucleases N-terminal" evidence="1">
    <location>
        <begin position="50"/>
        <end position="193"/>
    </location>
</feature>
<dbReference type="AlphaFoldDB" id="A0AA39CR25"/>
<proteinExistence type="predicted"/>
<gene>
    <name evidence="3" type="ORF">H2204_013734</name>
</gene>
<evidence type="ECO:0000313" key="3">
    <source>
        <dbReference type="EMBL" id="KAJ9617472.1"/>
    </source>
</evidence>
<dbReference type="Pfam" id="PF13175">
    <property type="entry name" value="AAA_15"/>
    <property type="match status" value="1"/>
</dbReference>
<sequence>MISPTLNDLDDQNQFEQEEAVDGGSDGALARPYDPTQIRVEPKMFSLRNILDMIDEGEIDLAPDFQRLKVWSPGQKSRLIESVLLRIPLPAFYFAADNEGRLQVVDGVQRLSTIHDFVRGNKSFALVDLEYLSDEVGGRRFDDLRSTLWAKRINGTQIVVNVIDPQTPTAVKFDIFKRINTGGTPLNSQEIRHCMSKAPSRELLRELTATQEFSHATGNSLATNVRMADREVTLRVLAFSMFGLDKYYQCEGLDQFLNDATQVIDNNLSASQILQYSYHFTRAMRVAYDIFGEDLHGDLEGKFTISIQPGAVVEFSSSTSARVLDVKSTRTSESQNSMIYLSAERFGPRLVQPEFSSQGMGEFDVGFAGQYTAEVLGSHERDRMREELIPGSDSVPGLLLPLVEYYMSQIFGAIEVQVRANGNAPPSMYFKRPGVQEDWVLSTHTGFGITYALPVVVAGLTAEVGSTFIIDSPEAHLHPSAQTAISKFLSMLAATGVNVLIETHSDYIIDGIRIAVTSRESNGLRKEDCLLIAINSGRDGSSSLAELTIGDDGRPSDWPRGFFDQHIANMRSLHINTRSSRKE</sequence>
<dbReference type="InterPro" id="IPR041685">
    <property type="entry name" value="AAA_GajA/Old/RecF-like"/>
</dbReference>
<name>A0AA39CR25_9EURO</name>
<evidence type="ECO:0000259" key="1">
    <source>
        <dbReference type="Pfam" id="PF03235"/>
    </source>
</evidence>
<dbReference type="EMBL" id="JAPDRN010000161">
    <property type="protein sequence ID" value="KAJ9617472.1"/>
    <property type="molecule type" value="Genomic_DNA"/>
</dbReference>
<dbReference type="InterPro" id="IPR004919">
    <property type="entry name" value="GmrSD_N"/>
</dbReference>
<evidence type="ECO:0008006" key="4">
    <source>
        <dbReference type="Google" id="ProtNLM"/>
    </source>
</evidence>
<protein>
    <recommendedName>
        <fullName evidence="4">DUF262 domain-containing protein</fullName>
    </recommendedName>
</protein>
<dbReference type="PANTHER" id="PTHR39639">
    <property type="entry name" value="CHROMOSOME 16, WHOLE GENOME SHOTGUN SEQUENCE"/>
    <property type="match status" value="1"/>
</dbReference>
<feature type="domain" description="Endonuclease GajA/Old nuclease/RecF-like AAA" evidence="2">
    <location>
        <begin position="439"/>
        <end position="509"/>
    </location>
</feature>
<reference evidence="3" key="1">
    <citation type="submission" date="2022-10" db="EMBL/GenBank/DDBJ databases">
        <title>Culturing micro-colonial fungi from biological soil crusts in the Mojave desert and describing Neophaeococcomyces mojavensis, and introducing the new genera and species Taxawa tesnikishii.</title>
        <authorList>
            <person name="Kurbessoian T."/>
            <person name="Stajich J.E."/>
        </authorList>
    </citation>
    <scope>NUCLEOTIDE SEQUENCE</scope>
    <source>
        <strain evidence="3">TK_35</strain>
    </source>
</reference>
<dbReference type="PANTHER" id="PTHR39639:SF1">
    <property type="entry name" value="DUF262 DOMAIN-CONTAINING PROTEIN"/>
    <property type="match status" value="1"/>
</dbReference>
<accession>A0AA39CR25</accession>
<comment type="caution">
    <text evidence="3">The sequence shown here is derived from an EMBL/GenBank/DDBJ whole genome shotgun (WGS) entry which is preliminary data.</text>
</comment>